<dbReference type="EMBL" id="JACAZF010000005">
    <property type="protein sequence ID" value="KAF7304170.1"/>
    <property type="molecule type" value="Genomic_DNA"/>
</dbReference>
<name>A0A8H6SSC0_9AGAR</name>
<gene>
    <name evidence="1" type="ORF">MIND_00649000</name>
</gene>
<evidence type="ECO:0000313" key="1">
    <source>
        <dbReference type="EMBL" id="KAF7304170.1"/>
    </source>
</evidence>
<sequence>MDDSASGTQLPQELIDSILDNVYKQQDLRACALVARSFRLPSQRKLFEHLSLHPEALHGEPASIAHFERLHAIFIESPHLAKFVKSLDLRVLRAENLPLMETEVVLDILGALCNVVGLDIHAPTVKAPRLAAALVPMIGSAGLKTLSLRNDTDIQLLKAREGDLQTLRT</sequence>
<reference evidence="1" key="1">
    <citation type="submission" date="2020-05" db="EMBL/GenBank/DDBJ databases">
        <title>Mycena genomes resolve the evolution of fungal bioluminescence.</title>
        <authorList>
            <person name="Tsai I.J."/>
        </authorList>
    </citation>
    <scope>NUCLEOTIDE SEQUENCE</scope>
    <source>
        <strain evidence="1">171206Taipei</strain>
    </source>
</reference>
<keyword evidence="2" id="KW-1185">Reference proteome</keyword>
<dbReference type="Proteomes" id="UP000636479">
    <property type="component" value="Unassembled WGS sequence"/>
</dbReference>
<evidence type="ECO:0000313" key="2">
    <source>
        <dbReference type="Proteomes" id="UP000636479"/>
    </source>
</evidence>
<accession>A0A8H6SSC0</accession>
<proteinExistence type="predicted"/>
<evidence type="ECO:0008006" key="3">
    <source>
        <dbReference type="Google" id="ProtNLM"/>
    </source>
</evidence>
<dbReference type="RefSeq" id="XP_037221142.1">
    <property type="nucleotide sequence ID" value="XM_037363221.1"/>
</dbReference>
<comment type="caution">
    <text evidence="1">The sequence shown here is derived from an EMBL/GenBank/DDBJ whole genome shotgun (WGS) entry which is preliminary data.</text>
</comment>
<protein>
    <recommendedName>
        <fullName evidence="3">F-box domain-containing protein</fullName>
    </recommendedName>
</protein>
<dbReference type="AlphaFoldDB" id="A0A8H6SSC0"/>
<organism evidence="1 2">
    <name type="scientific">Mycena indigotica</name>
    <dbReference type="NCBI Taxonomy" id="2126181"/>
    <lineage>
        <taxon>Eukaryota</taxon>
        <taxon>Fungi</taxon>
        <taxon>Dikarya</taxon>
        <taxon>Basidiomycota</taxon>
        <taxon>Agaricomycotina</taxon>
        <taxon>Agaricomycetes</taxon>
        <taxon>Agaricomycetidae</taxon>
        <taxon>Agaricales</taxon>
        <taxon>Marasmiineae</taxon>
        <taxon>Mycenaceae</taxon>
        <taxon>Mycena</taxon>
    </lineage>
</organism>
<dbReference type="OrthoDB" id="2745898at2759"/>
<dbReference type="GeneID" id="59345737"/>